<comment type="caution">
    <text evidence="1">The sequence shown here is derived from an EMBL/GenBank/DDBJ whole genome shotgun (WGS) entry which is preliminary data.</text>
</comment>
<sequence>MSIVEVSKERGIIIKGLVKGKPIYAVVS</sequence>
<evidence type="ECO:0000313" key="1">
    <source>
        <dbReference type="EMBL" id="KKM76922.1"/>
    </source>
</evidence>
<proteinExistence type="predicted"/>
<feature type="non-terminal residue" evidence="1">
    <location>
        <position position="28"/>
    </location>
</feature>
<dbReference type="EMBL" id="LAZR01008726">
    <property type="protein sequence ID" value="KKM76922.1"/>
    <property type="molecule type" value="Genomic_DNA"/>
</dbReference>
<reference evidence="1" key="1">
    <citation type="journal article" date="2015" name="Nature">
        <title>Complex archaea that bridge the gap between prokaryotes and eukaryotes.</title>
        <authorList>
            <person name="Spang A."/>
            <person name="Saw J.H."/>
            <person name="Jorgensen S.L."/>
            <person name="Zaremba-Niedzwiedzka K."/>
            <person name="Martijn J."/>
            <person name="Lind A.E."/>
            <person name="van Eijk R."/>
            <person name="Schleper C."/>
            <person name="Guy L."/>
            <person name="Ettema T.J."/>
        </authorList>
    </citation>
    <scope>NUCLEOTIDE SEQUENCE</scope>
</reference>
<protein>
    <submittedName>
        <fullName evidence="1">Uncharacterized protein</fullName>
    </submittedName>
</protein>
<dbReference type="AlphaFoldDB" id="A0A0F9N683"/>
<gene>
    <name evidence="1" type="ORF">LCGC14_1375320</name>
</gene>
<accession>A0A0F9N683</accession>
<name>A0A0F9N683_9ZZZZ</name>
<organism evidence="1">
    <name type="scientific">marine sediment metagenome</name>
    <dbReference type="NCBI Taxonomy" id="412755"/>
    <lineage>
        <taxon>unclassified sequences</taxon>
        <taxon>metagenomes</taxon>
        <taxon>ecological metagenomes</taxon>
    </lineage>
</organism>